<evidence type="ECO:0000256" key="1">
    <source>
        <dbReference type="SAM" id="MobiDB-lite"/>
    </source>
</evidence>
<dbReference type="Proteomes" id="UP000035067">
    <property type="component" value="Unassembled WGS sequence"/>
</dbReference>
<proteinExistence type="predicted"/>
<gene>
    <name evidence="2" type="ORF">TE42_02110</name>
</gene>
<comment type="caution">
    <text evidence="2">The sequence shown here is derived from an EMBL/GenBank/DDBJ whole genome shotgun (WGS) entry which is preliminary data.</text>
</comment>
<accession>A0A0G2J5F2</accession>
<feature type="region of interest" description="Disordered" evidence="1">
    <location>
        <begin position="397"/>
        <end position="417"/>
    </location>
</feature>
<dbReference type="PATRIC" id="fig|1604020.3.peg.1937"/>
<organism evidence="2 3">
    <name type="scientific">Candidatus Synechococcus spongiarum SP3</name>
    <dbReference type="NCBI Taxonomy" id="1604020"/>
    <lineage>
        <taxon>Bacteria</taxon>
        <taxon>Bacillati</taxon>
        <taxon>Cyanobacteriota</taxon>
        <taxon>Cyanophyceae</taxon>
        <taxon>Synechococcales</taxon>
        <taxon>Synechococcaceae</taxon>
        <taxon>Synechococcus</taxon>
    </lineage>
</organism>
<sequence length="455" mass="49340">MVAERLRSLSAGRGEPPLKVISLQGGLASRRPTDPSCPTVILGTLPMYGSRLLFRGYGSSRRAVDAAMAGTDSLVLLDEAHLAPHLRSLTVALNECIPGAQPLHGRALYIHVPPGKRRGGKDKRGNLWPVYGKEPEHVLQRLKDAQPQPDETVNLSPRRVAEVLGLPGEDPGRAPEVLPGILWEWVKTTTPPEGEAPVEPYFSGMASPEYTVSVIWRVHVPESGRRLWPRAKDREAVDILIHELKDTLKDTADTCWLGSDGVTAEEVASKDSLRPGDRIVLPTNRGLLDDFGWNPSATDPVVDVSLTGQGLPLNPTAVKRLCGIDLASEIKQALGTEDDETNELDEAERDQAITAILEAIRAVETPKGWDPEEWSDFTDSLEPSIVESRREVARLRVRSPQREGGAPVDDFDENSLVDSVSASNRELATLAGHGQAVGGQSRMVAEQVGPSSAPM</sequence>
<dbReference type="AlphaFoldDB" id="A0A0G2J5F2"/>
<evidence type="ECO:0000313" key="3">
    <source>
        <dbReference type="Proteomes" id="UP000035067"/>
    </source>
</evidence>
<evidence type="ECO:0000313" key="2">
    <source>
        <dbReference type="EMBL" id="KKZ12978.1"/>
    </source>
</evidence>
<reference evidence="2 3" key="1">
    <citation type="submission" date="2015-01" db="EMBL/GenBank/DDBJ databases">
        <title>Lifestyle Evolution in Cyanobacterial Symbionts of Sponges.</title>
        <authorList>
            <person name="Burgsdorf I."/>
            <person name="Slaby B.M."/>
            <person name="Handley K.M."/>
            <person name="Haber M."/>
            <person name="Blom J."/>
            <person name="Marshall C.W."/>
            <person name="Gilbert J.A."/>
            <person name="Hentschel U."/>
            <person name="Steindler L."/>
        </authorList>
    </citation>
    <scope>NUCLEOTIDE SEQUENCE [LARGE SCALE GENOMIC DNA]</scope>
    <source>
        <strain evidence="2">SP3</strain>
    </source>
</reference>
<name>A0A0G2J5F2_9SYNE</name>
<protein>
    <submittedName>
        <fullName evidence="2">Uncharacterized protein</fullName>
    </submittedName>
</protein>
<dbReference type="EMBL" id="JXQG01000007">
    <property type="protein sequence ID" value="KKZ12978.1"/>
    <property type="molecule type" value="Genomic_DNA"/>
</dbReference>
<feature type="region of interest" description="Disordered" evidence="1">
    <location>
        <begin position="431"/>
        <end position="455"/>
    </location>
</feature>